<dbReference type="SUPFAM" id="SSF110296">
    <property type="entry name" value="Oligoxyloglucan reducing end-specific cellobiohydrolase"/>
    <property type="match status" value="1"/>
</dbReference>
<keyword evidence="5" id="KW-1185">Reference proteome</keyword>
<evidence type="ECO:0000256" key="1">
    <source>
        <dbReference type="ARBA" id="ARBA00023295"/>
    </source>
</evidence>
<accession>A0ABY4ZB51</accession>
<organism evidence="4 5">
    <name type="scientific">Streptomyces phaeoluteigriseus</name>
    <dbReference type="NCBI Taxonomy" id="114686"/>
    <lineage>
        <taxon>Bacteria</taxon>
        <taxon>Bacillati</taxon>
        <taxon>Actinomycetota</taxon>
        <taxon>Actinomycetes</taxon>
        <taxon>Kitasatosporales</taxon>
        <taxon>Streptomycetaceae</taxon>
        <taxon>Streptomyces</taxon>
        <taxon>Streptomyces aurantiacus group</taxon>
    </lineage>
</organism>
<keyword evidence="2" id="KW-0119">Carbohydrate metabolism</keyword>
<evidence type="ECO:0000313" key="5">
    <source>
        <dbReference type="Proteomes" id="UP001056374"/>
    </source>
</evidence>
<dbReference type="Proteomes" id="UP001056374">
    <property type="component" value="Chromosome"/>
</dbReference>
<dbReference type="EMBL" id="CP099468">
    <property type="protein sequence ID" value="USQ86185.1"/>
    <property type="molecule type" value="Genomic_DNA"/>
</dbReference>
<dbReference type="SUPFAM" id="SSF49265">
    <property type="entry name" value="Fibronectin type III"/>
    <property type="match status" value="1"/>
</dbReference>
<keyword evidence="1" id="KW-0326">Glycosidase</keyword>
<reference evidence="4" key="1">
    <citation type="submission" date="2022-06" db="EMBL/GenBank/DDBJ databases">
        <title>Complete genome sequence of soil microorganisms Streptomyces sp. Qhu-M197 isolated from Alpine meadows habitats on the Tibetan Plateau.</title>
        <authorList>
            <person name="Zhang B."/>
            <person name="Xiang X."/>
            <person name="Fan J."/>
        </authorList>
    </citation>
    <scope>NUCLEOTIDE SEQUENCE</scope>
    <source>
        <strain evidence="4">Qhu-M197</strain>
    </source>
</reference>
<dbReference type="SMART" id="SM00060">
    <property type="entry name" value="FN3"/>
    <property type="match status" value="2"/>
</dbReference>
<dbReference type="RefSeq" id="WP_252551482.1">
    <property type="nucleotide sequence ID" value="NZ_CP099468.1"/>
</dbReference>
<dbReference type="InterPro" id="IPR013783">
    <property type="entry name" value="Ig-like_fold"/>
</dbReference>
<evidence type="ECO:0000259" key="3">
    <source>
        <dbReference type="PROSITE" id="PS50853"/>
    </source>
</evidence>
<feature type="domain" description="Fibronectin type-III" evidence="3">
    <location>
        <begin position="913"/>
        <end position="1002"/>
    </location>
</feature>
<protein>
    <submittedName>
        <fullName evidence="4">Fibronectin type III domain-containing protein</fullName>
    </submittedName>
</protein>
<dbReference type="Gene3D" id="2.60.40.10">
    <property type="entry name" value="Immunoglobulins"/>
    <property type="match status" value="2"/>
</dbReference>
<dbReference type="PROSITE" id="PS51318">
    <property type="entry name" value="TAT"/>
    <property type="match status" value="1"/>
</dbReference>
<dbReference type="InterPro" id="IPR003961">
    <property type="entry name" value="FN3_dom"/>
</dbReference>
<dbReference type="InterPro" id="IPR006311">
    <property type="entry name" value="TAT_signal"/>
</dbReference>
<evidence type="ECO:0000313" key="4">
    <source>
        <dbReference type="EMBL" id="USQ86185.1"/>
    </source>
</evidence>
<gene>
    <name evidence="4" type="ORF">NFX46_22275</name>
</gene>
<name>A0ABY4ZB51_9ACTN</name>
<dbReference type="Gene3D" id="2.60.120.260">
    <property type="entry name" value="Galactose-binding domain-like"/>
    <property type="match status" value="1"/>
</dbReference>
<sequence length="1496" mass="166546">MTVSRRTVLRTAAAGTGAVAASGGLWTVPAEAAVPAAGQARAGSRRLDVIDFGDPRSEAAHAFTSPASEATDGNAGDRARVALPLDPPTVRGGDLVFTMKTDPSAQNYLTVKFWGSDTSTCKTIAYINGEQIGYRRSGDYEALNIGSNRPLVGRFYYATQMLPLEHTRGRRQVEITLRTYHVSFSGKVTEPSRGHHRAYTHTGAHLDVADEPQGDFTPPTEPAADLSDAEKQKLVDDYTAAQVKLFNDFSATIDATADARLSIVRYQDELRFYATALQQASWCPAQTPAERRTALLRIFKCVDNHTKDYYGNTRLLARGGHQGDWGGYYGALGEALYIVENIIADDDVHGRETFEAFLDEEFTTGTSDGETSLKDVGWDGGTLTRRGAWERILKANFDYARSRLSYIYNQIMYTYEGAWEAHEGLRVIGSTFYEGKERSHRIAGEALGWLPFLGEEVLVGPDGRELDLFHSLFHHDSTARWTDDYIRYVIKGLAKSKRDKKGDVVRRMPLGRHHTGITEAGHTRENGYVANYGEATNYLPEWFHRTWGHEGDEELNDEILRTALRNLHARGQARYTDVDDNGKRVMRLEMVIDERNANYPGFPGYALRISEGRILTYVSLEKHMRDHPDRYRGRRWKDTWRYATEAVGFAQQQLADHQYFNAFSAVTGKMKYDPRLGDTWSYLKDREPAGVVHPQTDFRYYTGTEIKALGVDPADYEQHAWIDVDCMFVSLRDGDLRLFGQLNERQRGFARNGRLHVQHATYDHLVQINTNGLFQYEDYWARMDNIDVDFMEDQQTADSAAPQALAGEIAPITFQPGVGTVRRENFEADHAYSGYPDLLTARYGRYFFVFNTTRKAYGNERTFSVDLPADHSDSSVRDLVSGERLPVRDGAVQVKPRTGLVLRLPATEEAAPPPAHVDFVHTLPGDGAVTVTWQTTAGADHYQVRRATRRNGPYHLIADKVTGRHHHDPSARRGETYYYTVTAVNGVGAGWTSHHIRTTLDAPATRGLASTGWRDDALGRKHTGSTEVRAGKVRVLGARGDGLGEGDDYKALERDIKDELRYVSRPATGTFVLTARIDSRRGPLTGLMLRDRLAADTRHVYFGADTDGNLVLHNRTRDSRHDWQDDKRSPLDAGLSGFTLAATPHLRLVRDFATHRVHALVSADGATWRAVGSLFTPLPFGVHAGLAATGDAAFSATALSALAPDSLLVLAERDADTVTVRWNKPEDAVSFTVLRSTDDKKWETLTEDTRALAHTDADLRHGKRWYKVTAILADGGTRTTAEPAVAVAETLDQVITRARKTSPADWTRQSHAAFLAEIDRIEKAGAAPGVDQDALIDEVYTAYELLASVDTLLRRFAVTPAMVAASTVQWPGTGTRASNGWRAFDGDLTTYTDTLASESWLDIDAGTAGPVTIDRIRFHPRPDQLARANGTIFRGSRDGGATWHDIHTISGVNAAQWYEAKLAERASYPLIRVYDNHNGRVNLTEIEFWYTLPDEA</sequence>
<dbReference type="InterPro" id="IPR036116">
    <property type="entry name" value="FN3_sf"/>
</dbReference>
<keyword evidence="2" id="KW-0624">Polysaccharide degradation</keyword>
<keyword evidence="1" id="KW-0378">Hydrolase</keyword>
<evidence type="ECO:0000256" key="2">
    <source>
        <dbReference type="ARBA" id="ARBA00023326"/>
    </source>
</evidence>
<proteinExistence type="predicted"/>
<dbReference type="PROSITE" id="PS50853">
    <property type="entry name" value="FN3"/>
    <property type="match status" value="1"/>
</dbReference>